<dbReference type="InterPro" id="IPR029479">
    <property type="entry name" value="Nitroreductase"/>
</dbReference>
<dbReference type="InterPro" id="IPR023312">
    <property type="entry name" value="Put_nitroreductase_C_bac"/>
</dbReference>
<dbReference type="PANTHER" id="PTHR43673">
    <property type="entry name" value="NAD(P)H NITROREDUCTASE YDGI-RELATED"/>
    <property type="match status" value="1"/>
</dbReference>
<comment type="similarity">
    <text evidence="1">Belongs to the nitroreductase family.</text>
</comment>
<organism evidence="4 5">
    <name type="scientific">Desulfobacula phenolica</name>
    <dbReference type="NCBI Taxonomy" id="90732"/>
    <lineage>
        <taxon>Bacteria</taxon>
        <taxon>Pseudomonadati</taxon>
        <taxon>Thermodesulfobacteriota</taxon>
        <taxon>Desulfobacteria</taxon>
        <taxon>Desulfobacterales</taxon>
        <taxon>Desulfobacteraceae</taxon>
        <taxon>Desulfobacula</taxon>
    </lineage>
</organism>
<reference evidence="5" key="1">
    <citation type="submission" date="2016-10" db="EMBL/GenBank/DDBJ databases">
        <authorList>
            <person name="Varghese N."/>
            <person name="Submissions S."/>
        </authorList>
    </citation>
    <scope>NUCLEOTIDE SEQUENCE [LARGE SCALE GENOMIC DNA]</scope>
    <source>
        <strain evidence="5">DSM 3384</strain>
    </source>
</reference>
<dbReference type="Gene3D" id="3.40.109.10">
    <property type="entry name" value="NADH Oxidase"/>
    <property type="match status" value="1"/>
</dbReference>
<sequence length="195" mass="22227">MTPSSFKELVIQNRSCRRFDNAHKIDETKLRELVELARNCASAANLQPLKYIICRDDQKNEDIFSCLGWAAYLKEWKGPIKEERPSAYIVIMGDHHISDKFWCDHGIAAQTLLLGAKSMGLGGCMFGSVNAKKLKQHLNIDDHLEVKLVVALGKPVEEICIDQLGEDGDIKYWRDDNQVHHVPKRKLNDIIISSW</sequence>
<feature type="domain" description="Nitroreductase" evidence="3">
    <location>
        <begin position="13"/>
        <end position="154"/>
    </location>
</feature>
<dbReference type="InterPro" id="IPR000415">
    <property type="entry name" value="Nitroreductase-like"/>
</dbReference>
<accession>A0A1H2FA38</accession>
<evidence type="ECO:0000256" key="2">
    <source>
        <dbReference type="ARBA" id="ARBA00023002"/>
    </source>
</evidence>
<dbReference type="Gene3D" id="2.20.180.10">
    <property type="entry name" value="putative fmn-dependent nitroreductase like domains"/>
    <property type="match status" value="1"/>
</dbReference>
<dbReference type="SUPFAM" id="SSF55469">
    <property type="entry name" value="FMN-dependent nitroreductase-like"/>
    <property type="match status" value="1"/>
</dbReference>
<evidence type="ECO:0000259" key="3">
    <source>
        <dbReference type="Pfam" id="PF00881"/>
    </source>
</evidence>
<dbReference type="RefSeq" id="WP_092232274.1">
    <property type="nucleotide sequence ID" value="NZ_FNLL01000004.1"/>
</dbReference>
<dbReference type="PANTHER" id="PTHR43673:SF10">
    <property type="entry name" value="NADH DEHYDROGENASE_NAD(P)H NITROREDUCTASE XCC3605-RELATED"/>
    <property type="match status" value="1"/>
</dbReference>
<evidence type="ECO:0000256" key="1">
    <source>
        <dbReference type="ARBA" id="ARBA00007118"/>
    </source>
</evidence>
<name>A0A1H2FA38_9BACT</name>
<dbReference type="CDD" id="cd02062">
    <property type="entry name" value="Nitro_FMN_reductase"/>
    <property type="match status" value="1"/>
</dbReference>
<proteinExistence type="inferred from homology"/>
<dbReference type="Pfam" id="PF00881">
    <property type="entry name" value="Nitroreductase"/>
    <property type="match status" value="1"/>
</dbReference>
<keyword evidence="2" id="KW-0560">Oxidoreductase</keyword>
<dbReference type="Proteomes" id="UP000199608">
    <property type="component" value="Unassembled WGS sequence"/>
</dbReference>
<dbReference type="GO" id="GO:0016491">
    <property type="term" value="F:oxidoreductase activity"/>
    <property type="evidence" value="ECO:0007669"/>
    <property type="project" value="UniProtKB-KW"/>
</dbReference>
<evidence type="ECO:0000313" key="4">
    <source>
        <dbReference type="EMBL" id="SDU04221.1"/>
    </source>
</evidence>
<keyword evidence="5" id="KW-1185">Reference proteome</keyword>
<protein>
    <submittedName>
        <fullName evidence="4">Nitroreductase</fullName>
    </submittedName>
</protein>
<evidence type="ECO:0000313" key="5">
    <source>
        <dbReference type="Proteomes" id="UP000199608"/>
    </source>
</evidence>
<gene>
    <name evidence="4" type="ORF">SAMN04487931_10444</name>
</gene>
<dbReference type="EMBL" id="FNLL01000004">
    <property type="protein sequence ID" value="SDU04221.1"/>
    <property type="molecule type" value="Genomic_DNA"/>
</dbReference>
<dbReference type="AlphaFoldDB" id="A0A1H2FA38"/>